<feature type="compositionally biased region" description="Basic and acidic residues" evidence="1">
    <location>
        <begin position="92"/>
        <end position="132"/>
    </location>
</feature>
<evidence type="ECO:0000256" key="1">
    <source>
        <dbReference type="SAM" id="MobiDB-lite"/>
    </source>
</evidence>
<dbReference type="KEGG" id="cdi:DIP0100"/>
<name>Q6NKD2_CORDI</name>
<feature type="region of interest" description="Disordered" evidence="1">
    <location>
        <begin position="77"/>
        <end position="132"/>
    </location>
</feature>
<accession>Q6NKD2</accession>
<dbReference type="HOGENOM" id="CLU_1913524_0_0_11"/>
<organism evidence="2 3">
    <name type="scientific">Corynebacterium diphtheriae (strain ATCC 700971 / NCTC 13129 / Biotype gravis)</name>
    <dbReference type="NCBI Taxonomy" id="257309"/>
    <lineage>
        <taxon>Bacteria</taxon>
        <taxon>Bacillati</taxon>
        <taxon>Actinomycetota</taxon>
        <taxon>Actinomycetes</taxon>
        <taxon>Mycobacteriales</taxon>
        <taxon>Corynebacteriaceae</taxon>
        <taxon>Corynebacterium</taxon>
    </lineage>
</organism>
<gene>
    <name evidence="2" type="ordered locus">DIP0100</name>
</gene>
<dbReference type="EMBL" id="BX248354">
    <property type="protein sequence ID" value="CAE48605.1"/>
    <property type="molecule type" value="Genomic_DNA"/>
</dbReference>
<evidence type="ECO:0000313" key="2">
    <source>
        <dbReference type="EMBL" id="CAE48605.1"/>
    </source>
</evidence>
<evidence type="ECO:0000313" key="3">
    <source>
        <dbReference type="Proteomes" id="UP000002198"/>
    </source>
</evidence>
<reference evidence="2 3" key="1">
    <citation type="journal article" date="2003" name="Nucleic Acids Res.">
        <title>The complete genome sequence and analysis of Corynebacterium diphtheriae NCTC13129.</title>
        <authorList>
            <person name="Cerdeno-Tarraga A.M."/>
            <person name="Efstratiou A."/>
            <person name="Dover L.G."/>
            <person name="Holden M.T.G."/>
            <person name="Pallen M."/>
            <person name="Bentley S.D."/>
            <person name="Besra G.S."/>
            <person name="Churcher C."/>
            <person name="James K.D."/>
            <person name="De Zoysa A."/>
            <person name="Chillingworth T."/>
            <person name="Cronin A."/>
            <person name="Dowd L."/>
            <person name="Feltwell T."/>
            <person name="Hamlin N."/>
            <person name="Holroyd S."/>
            <person name="Jagels K."/>
            <person name="Moule S."/>
            <person name="Quail M.A."/>
            <person name="Rabbinowitsch E."/>
            <person name="Rutherford K."/>
            <person name="Thomson N.R."/>
            <person name="Unwin L."/>
            <person name="Whitehead S."/>
            <person name="Barrell B.G.Parkhill.J."/>
        </authorList>
    </citation>
    <scope>NUCLEOTIDE SEQUENCE [LARGE SCALE GENOMIC DNA]</scope>
    <source>
        <strain evidence="3">ATCC 700971 / NCTC 13129 / Biotype gravis</strain>
    </source>
</reference>
<proteinExistence type="predicted"/>
<dbReference type="AlphaFoldDB" id="Q6NKD2"/>
<protein>
    <submittedName>
        <fullName evidence="2">Uncharacterized protein</fullName>
    </submittedName>
</protein>
<dbReference type="STRING" id="257309.DIP0100"/>
<feature type="compositionally biased region" description="Low complexity" evidence="1">
    <location>
        <begin position="80"/>
        <end position="91"/>
    </location>
</feature>
<dbReference type="Proteomes" id="UP000002198">
    <property type="component" value="Chromosome"/>
</dbReference>
<sequence>MDCSQCEKTFFTQPQSVSHRSSEYPYETHREHSWCQPSSKQVIVKHKEYSLMRMTTKAALTMMFAAGAFGLAACGDNGTSEKMTSETSTHMSSEKMTPESDKMMESDKMEHDKMDGKMDHDKMTHESDAMQK</sequence>
<keyword evidence="3" id="KW-1185">Reference proteome</keyword>